<dbReference type="RefSeq" id="WP_139083955.1">
    <property type="nucleotide sequence ID" value="NZ_VDFV01000088.1"/>
</dbReference>
<keyword evidence="3" id="KW-1185">Reference proteome</keyword>
<feature type="chain" id="PRO_5023107237" evidence="1">
    <location>
        <begin position="22"/>
        <end position="208"/>
    </location>
</feature>
<reference evidence="2 3" key="1">
    <citation type="submission" date="2019-06" db="EMBL/GenBank/DDBJ databases">
        <authorList>
            <person name="Jiang L."/>
        </authorList>
    </citation>
    <scope>NUCLEOTIDE SEQUENCE [LARGE SCALE GENOMIC DNA]</scope>
    <source>
        <strain evidence="2 3">YIM 48858</strain>
    </source>
</reference>
<protein>
    <submittedName>
        <fullName evidence="2">Uncharacterized protein</fullName>
    </submittedName>
</protein>
<evidence type="ECO:0000313" key="2">
    <source>
        <dbReference type="EMBL" id="TNC60036.1"/>
    </source>
</evidence>
<name>A0A5C4N3D5_9RHOB</name>
<sequence>MGRIATVALCATLAGAGAARAENAFDLIFRSGTLDGLPQGTELSYDAGPAGTAEWERVVVGLGPQDAALVEGRTAEEPARNLGRYRAAIGNPVVMVFLESTVQDIAEQTGGSPYYIRNRMRDALAGTGAVEAVTVPWEGGSVAATEVALTPFAGDPNRAALGGFADLEIRVVVSEAVPGWYHSMSVEAPAAGAREAYAASLALAEVGP</sequence>
<comment type="caution">
    <text evidence="2">The sequence shown here is derived from an EMBL/GenBank/DDBJ whole genome shotgun (WGS) entry which is preliminary data.</text>
</comment>
<dbReference type="EMBL" id="VDFV01000088">
    <property type="protein sequence ID" value="TNC60036.1"/>
    <property type="molecule type" value="Genomic_DNA"/>
</dbReference>
<keyword evidence="1" id="KW-0732">Signal</keyword>
<evidence type="ECO:0000256" key="1">
    <source>
        <dbReference type="SAM" id="SignalP"/>
    </source>
</evidence>
<gene>
    <name evidence="2" type="ORF">FHG71_22385</name>
</gene>
<evidence type="ECO:0000313" key="3">
    <source>
        <dbReference type="Proteomes" id="UP000305709"/>
    </source>
</evidence>
<accession>A0A5C4N3D5</accession>
<feature type="signal peptide" evidence="1">
    <location>
        <begin position="1"/>
        <end position="21"/>
    </location>
</feature>
<dbReference type="Proteomes" id="UP000305709">
    <property type="component" value="Unassembled WGS sequence"/>
</dbReference>
<dbReference type="OrthoDB" id="5801444at2"/>
<organism evidence="2 3">
    <name type="scientific">Rubellimicrobium roseum</name>
    <dbReference type="NCBI Taxonomy" id="687525"/>
    <lineage>
        <taxon>Bacteria</taxon>
        <taxon>Pseudomonadati</taxon>
        <taxon>Pseudomonadota</taxon>
        <taxon>Alphaproteobacteria</taxon>
        <taxon>Rhodobacterales</taxon>
        <taxon>Roseobacteraceae</taxon>
        <taxon>Rubellimicrobium</taxon>
    </lineage>
</organism>
<dbReference type="AlphaFoldDB" id="A0A5C4N3D5"/>
<proteinExistence type="predicted"/>